<name>A0A975ZLW9_9RHOB</name>
<dbReference type="Pfam" id="PF01329">
    <property type="entry name" value="Pterin_4a"/>
    <property type="match status" value="1"/>
</dbReference>
<dbReference type="PANTHER" id="PTHR12599:SF0">
    <property type="entry name" value="PTERIN-4-ALPHA-CARBINOLAMINE DEHYDRATASE"/>
    <property type="match status" value="1"/>
</dbReference>
<dbReference type="Proteomes" id="UP000182932">
    <property type="component" value="Unassembled WGS sequence"/>
</dbReference>
<evidence type="ECO:0000256" key="1">
    <source>
        <dbReference type="ARBA" id="ARBA00001554"/>
    </source>
</evidence>
<evidence type="ECO:0000313" key="5">
    <source>
        <dbReference type="EMBL" id="SEI79866.1"/>
    </source>
</evidence>
<dbReference type="SUPFAM" id="SSF55248">
    <property type="entry name" value="PCD-like"/>
    <property type="match status" value="1"/>
</dbReference>
<dbReference type="AlphaFoldDB" id="A0A975ZLW9"/>
<comment type="catalytic activity">
    <reaction evidence="1">
        <text>(4aS,6R)-4a-hydroxy-L-erythro-5,6,7,8-tetrahydrobiopterin = (6R)-L-erythro-6,7-dihydrobiopterin + H2O</text>
        <dbReference type="Rhea" id="RHEA:11920"/>
        <dbReference type="ChEBI" id="CHEBI:15377"/>
        <dbReference type="ChEBI" id="CHEBI:15642"/>
        <dbReference type="ChEBI" id="CHEBI:43120"/>
        <dbReference type="EC" id="4.2.1.96"/>
    </reaction>
</comment>
<keyword evidence="6" id="KW-1185">Reference proteome</keyword>
<dbReference type="GO" id="GO:0006729">
    <property type="term" value="P:tetrahydrobiopterin biosynthetic process"/>
    <property type="evidence" value="ECO:0007669"/>
    <property type="project" value="InterPro"/>
</dbReference>
<proteinExistence type="inferred from homology"/>
<dbReference type="EC" id="4.2.1.96" evidence="3"/>
<accession>A0A975ZLW9</accession>
<dbReference type="Gene3D" id="3.30.1360.20">
    <property type="entry name" value="Transcriptional coactivator/pterin dehydratase"/>
    <property type="match status" value="1"/>
</dbReference>
<organism evidence="5 6">
    <name type="scientific">Marinovum algicola</name>
    <dbReference type="NCBI Taxonomy" id="42444"/>
    <lineage>
        <taxon>Bacteria</taxon>
        <taxon>Pseudomonadati</taxon>
        <taxon>Pseudomonadota</taxon>
        <taxon>Alphaproteobacteria</taxon>
        <taxon>Rhodobacterales</taxon>
        <taxon>Roseobacteraceae</taxon>
        <taxon>Marinovum</taxon>
    </lineage>
</organism>
<dbReference type="GeneID" id="80816945"/>
<evidence type="ECO:0000256" key="3">
    <source>
        <dbReference type="ARBA" id="ARBA00013252"/>
    </source>
</evidence>
<dbReference type="RefSeq" id="WP_074834966.1">
    <property type="nucleotide sequence ID" value="NZ_CATLTK010000099.1"/>
</dbReference>
<protein>
    <recommendedName>
        <fullName evidence="3">4a-hydroxytetrahydrobiopterin dehydratase</fullName>
        <ecNumber evidence="3">4.2.1.96</ecNumber>
    </recommendedName>
</protein>
<comment type="caution">
    <text evidence="5">The sequence shown here is derived from an EMBL/GenBank/DDBJ whole genome shotgun (WGS) entry which is preliminary data.</text>
</comment>
<evidence type="ECO:0000313" key="6">
    <source>
        <dbReference type="Proteomes" id="UP000182932"/>
    </source>
</evidence>
<dbReference type="EMBL" id="FNYY01000002">
    <property type="protein sequence ID" value="SEI79866.1"/>
    <property type="molecule type" value="Genomic_DNA"/>
</dbReference>
<dbReference type="InterPro" id="IPR036428">
    <property type="entry name" value="PCD_sf"/>
</dbReference>
<comment type="similarity">
    <text evidence="2">Belongs to the pterin-4-alpha-carbinolamine dehydratase family.</text>
</comment>
<evidence type="ECO:0000256" key="2">
    <source>
        <dbReference type="ARBA" id="ARBA00006472"/>
    </source>
</evidence>
<dbReference type="PANTHER" id="PTHR12599">
    <property type="entry name" value="PTERIN-4-ALPHA-CARBINOLAMINE DEHYDRATASE"/>
    <property type="match status" value="1"/>
</dbReference>
<evidence type="ECO:0000256" key="4">
    <source>
        <dbReference type="ARBA" id="ARBA00023239"/>
    </source>
</evidence>
<dbReference type="InterPro" id="IPR001533">
    <property type="entry name" value="Pterin_deHydtase"/>
</dbReference>
<keyword evidence="4" id="KW-0456">Lyase</keyword>
<dbReference type="GO" id="GO:0008124">
    <property type="term" value="F:4-alpha-hydroxytetrahydrobiopterin dehydratase activity"/>
    <property type="evidence" value="ECO:0007669"/>
    <property type="project" value="UniProtKB-EC"/>
</dbReference>
<gene>
    <name evidence="5" type="ORF">SAMN04487940_10274</name>
</gene>
<sequence>MTTCNIGGGCSPDTPTMSRHDAQAQLKTLHADWQLSEDGSTITRRIAVKGFAKAVYHANLAAWMADRHGHHPDVAFGWGYCALSYTTHEAGGLTEIDIACAKEFDGLLA</sequence>
<reference evidence="5 6" key="1">
    <citation type="submission" date="2016-10" db="EMBL/GenBank/DDBJ databases">
        <authorList>
            <person name="Varghese N."/>
            <person name="Submissions S."/>
        </authorList>
    </citation>
    <scope>NUCLEOTIDE SEQUENCE [LARGE SCALE GENOMIC DNA]</scope>
    <source>
        <strain evidence="5 6">FF3</strain>
    </source>
</reference>